<keyword evidence="3" id="KW-1185">Reference proteome</keyword>
<keyword evidence="1" id="KW-0472">Membrane</keyword>
<accession>A0A812VFF6</accession>
<evidence type="ECO:0000256" key="1">
    <source>
        <dbReference type="SAM" id="Phobius"/>
    </source>
</evidence>
<keyword evidence="1" id="KW-1133">Transmembrane helix</keyword>
<evidence type="ECO:0000313" key="3">
    <source>
        <dbReference type="Proteomes" id="UP000604046"/>
    </source>
</evidence>
<proteinExistence type="predicted"/>
<name>A0A812VFF6_9DINO</name>
<evidence type="ECO:0000313" key="2">
    <source>
        <dbReference type="EMBL" id="CAE7619565.1"/>
    </source>
</evidence>
<reference evidence="2" key="1">
    <citation type="submission" date="2021-02" db="EMBL/GenBank/DDBJ databases">
        <authorList>
            <person name="Dougan E. K."/>
            <person name="Rhodes N."/>
            <person name="Thang M."/>
            <person name="Chan C."/>
        </authorList>
    </citation>
    <scope>NUCLEOTIDE SEQUENCE</scope>
</reference>
<dbReference type="AlphaFoldDB" id="A0A812VFF6"/>
<organism evidence="2 3">
    <name type="scientific">Symbiodinium natans</name>
    <dbReference type="NCBI Taxonomy" id="878477"/>
    <lineage>
        <taxon>Eukaryota</taxon>
        <taxon>Sar</taxon>
        <taxon>Alveolata</taxon>
        <taxon>Dinophyceae</taxon>
        <taxon>Suessiales</taxon>
        <taxon>Symbiodiniaceae</taxon>
        <taxon>Symbiodinium</taxon>
    </lineage>
</organism>
<sequence>MSDDALLQVGKALSSLKQNERFHGVLQQPSVAKAVRHWAGIDRLAPEECEDWQSDPQIMFVLAELRRLEHYCRQAGMKVPLHTVLACEDELALPDGRRLRSGELVEPAVQTTEEDLPDLPPVDPRSWRRTLVWQLITMVLAAILARIGVWYQEEEFAKMLNATSAEL</sequence>
<comment type="caution">
    <text evidence="2">The sequence shown here is derived from an EMBL/GenBank/DDBJ whole genome shotgun (WGS) entry which is preliminary data.</text>
</comment>
<dbReference type="EMBL" id="CAJNDS010002852">
    <property type="protein sequence ID" value="CAE7619565.1"/>
    <property type="molecule type" value="Genomic_DNA"/>
</dbReference>
<keyword evidence="1" id="KW-0812">Transmembrane</keyword>
<feature type="transmembrane region" description="Helical" evidence="1">
    <location>
        <begin position="131"/>
        <end position="151"/>
    </location>
</feature>
<protein>
    <submittedName>
        <fullName evidence="2">ALKBH3 protein</fullName>
    </submittedName>
</protein>
<gene>
    <name evidence="2" type="primary">ALKBH3</name>
    <name evidence="2" type="ORF">SNAT2548_LOCUS35214</name>
</gene>
<dbReference type="OrthoDB" id="439282at2759"/>
<dbReference type="Proteomes" id="UP000604046">
    <property type="component" value="Unassembled WGS sequence"/>
</dbReference>